<feature type="domain" description="VOC" evidence="1">
    <location>
        <begin position="13"/>
        <end position="138"/>
    </location>
</feature>
<keyword evidence="3" id="KW-1185">Reference proteome</keyword>
<dbReference type="RefSeq" id="WP_207609663.1">
    <property type="nucleotide sequence ID" value="NZ_CP071622.1"/>
</dbReference>
<dbReference type="InterPro" id="IPR037523">
    <property type="entry name" value="VOC_core"/>
</dbReference>
<dbReference type="SUPFAM" id="SSF54593">
    <property type="entry name" value="Glyoxalase/Bleomycin resistance protein/Dihydroxybiphenyl dioxygenase"/>
    <property type="match status" value="1"/>
</dbReference>
<protein>
    <submittedName>
        <fullName evidence="2">VOC family protein</fullName>
    </submittedName>
</protein>
<dbReference type="PROSITE" id="PS51819">
    <property type="entry name" value="VOC"/>
    <property type="match status" value="1"/>
</dbReference>
<dbReference type="Proteomes" id="UP000720124">
    <property type="component" value="Unassembled WGS sequence"/>
</dbReference>
<proteinExistence type="predicted"/>
<evidence type="ECO:0000259" key="1">
    <source>
        <dbReference type="PROSITE" id="PS51819"/>
    </source>
</evidence>
<evidence type="ECO:0000313" key="3">
    <source>
        <dbReference type="Proteomes" id="UP000720124"/>
    </source>
</evidence>
<accession>A0ABS7LMK1</accession>
<evidence type="ECO:0000313" key="2">
    <source>
        <dbReference type="EMBL" id="MBY3592301.1"/>
    </source>
</evidence>
<reference evidence="2 3" key="1">
    <citation type="submission" date="2020-06" db="EMBL/GenBank/DDBJ databases">
        <title>Global-level population genomics: horizontal gene transfer, symbiosis and evolution in Rhizobia.</title>
        <authorList>
            <person name="Gai Y."/>
        </authorList>
    </citation>
    <scope>NUCLEOTIDE SEQUENCE [LARGE SCALE GENOMIC DNA]</scope>
    <source>
        <strain evidence="2 3">PLR6_1b</strain>
    </source>
</reference>
<comment type="caution">
    <text evidence="2">The sequence shown here is derived from an EMBL/GenBank/DDBJ whole genome shotgun (WGS) entry which is preliminary data.</text>
</comment>
<dbReference type="Pfam" id="PF00903">
    <property type="entry name" value="Glyoxalase"/>
    <property type="match status" value="1"/>
</dbReference>
<name>A0ABS7LMK1_9HYPH</name>
<dbReference type="InterPro" id="IPR004360">
    <property type="entry name" value="Glyas_Fos-R_dOase_dom"/>
</dbReference>
<gene>
    <name evidence="2" type="ORF">HJA87_20830</name>
</gene>
<dbReference type="EMBL" id="JABTXI010000008">
    <property type="protein sequence ID" value="MBY3592301.1"/>
    <property type="molecule type" value="Genomic_DNA"/>
</dbReference>
<sequence length="147" mass="15966">MSGLSEDSFVSGGLDHVGLTVPDLGRSLTFFTDCLGWEKIGERPDYPAAFVSDGTVKITLWQVADKNSSVNFNRRQNVGLHHLALKTRSEADFAQLFARVSAWPGTGVEFAPQISGAGPKMHFMIYEPGGCRIEFTFDPRGVRGSAG</sequence>
<dbReference type="Gene3D" id="3.10.180.10">
    <property type="entry name" value="2,3-Dihydroxybiphenyl 1,2-Dioxygenase, domain 1"/>
    <property type="match status" value="1"/>
</dbReference>
<dbReference type="InterPro" id="IPR029068">
    <property type="entry name" value="Glyas_Bleomycin-R_OHBP_Dase"/>
</dbReference>
<organism evidence="2 3">
    <name type="scientific">Rhizobium bangladeshense</name>
    <dbReference type="NCBI Taxonomy" id="1138189"/>
    <lineage>
        <taxon>Bacteria</taxon>
        <taxon>Pseudomonadati</taxon>
        <taxon>Pseudomonadota</taxon>
        <taxon>Alphaproteobacteria</taxon>
        <taxon>Hyphomicrobiales</taxon>
        <taxon>Rhizobiaceae</taxon>
        <taxon>Rhizobium/Agrobacterium group</taxon>
        <taxon>Rhizobium</taxon>
    </lineage>
</organism>